<dbReference type="InterPro" id="IPR001810">
    <property type="entry name" value="F-box_dom"/>
</dbReference>
<proteinExistence type="predicted"/>
<dbReference type="Proteomes" id="UP000585474">
    <property type="component" value="Unassembled WGS sequence"/>
</dbReference>
<gene>
    <name evidence="2" type="ORF">Acr_06g0008250</name>
</gene>
<keyword evidence="3" id="KW-1185">Reference proteome</keyword>
<dbReference type="InterPro" id="IPR036047">
    <property type="entry name" value="F-box-like_dom_sf"/>
</dbReference>
<evidence type="ECO:0000313" key="2">
    <source>
        <dbReference type="EMBL" id="GFY88885.1"/>
    </source>
</evidence>
<dbReference type="AlphaFoldDB" id="A0A7J0EQX4"/>
<organism evidence="2 3">
    <name type="scientific">Actinidia rufa</name>
    <dbReference type="NCBI Taxonomy" id="165716"/>
    <lineage>
        <taxon>Eukaryota</taxon>
        <taxon>Viridiplantae</taxon>
        <taxon>Streptophyta</taxon>
        <taxon>Embryophyta</taxon>
        <taxon>Tracheophyta</taxon>
        <taxon>Spermatophyta</taxon>
        <taxon>Magnoliopsida</taxon>
        <taxon>eudicotyledons</taxon>
        <taxon>Gunneridae</taxon>
        <taxon>Pentapetalae</taxon>
        <taxon>asterids</taxon>
        <taxon>Ericales</taxon>
        <taxon>Actinidiaceae</taxon>
        <taxon>Actinidia</taxon>
    </lineage>
</organism>
<dbReference type="CDD" id="cd22164">
    <property type="entry name" value="F-box_AtSKIP19-like"/>
    <property type="match status" value="1"/>
</dbReference>
<protein>
    <submittedName>
        <fullName evidence="2">RNI-like superfamily protein</fullName>
    </submittedName>
</protein>
<dbReference type="Pfam" id="PF12937">
    <property type="entry name" value="F-box-like"/>
    <property type="match status" value="1"/>
</dbReference>
<reference evidence="2 3" key="1">
    <citation type="submission" date="2019-07" db="EMBL/GenBank/DDBJ databases">
        <title>De Novo Assembly of kiwifruit Actinidia rufa.</title>
        <authorList>
            <person name="Sugita-Konishi S."/>
            <person name="Sato K."/>
            <person name="Mori E."/>
            <person name="Abe Y."/>
            <person name="Kisaki G."/>
            <person name="Hamano K."/>
            <person name="Suezawa K."/>
            <person name="Otani M."/>
            <person name="Fukuda T."/>
            <person name="Manabe T."/>
            <person name="Gomi K."/>
            <person name="Tabuchi M."/>
            <person name="Akimitsu K."/>
            <person name="Kataoka I."/>
        </authorList>
    </citation>
    <scope>NUCLEOTIDE SEQUENCE [LARGE SCALE GENOMIC DNA]</scope>
    <source>
        <strain evidence="3">cv. Fuchu</strain>
    </source>
</reference>
<evidence type="ECO:0000313" key="3">
    <source>
        <dbReference type="Proteomes" id="UP000585474"/>
    </source>
</evidence>
<dbReference type="Gene3D" id="1.20.1280.50">
    <property type="match status" value="1"/>
</dbReference>
<accession>A0A7J0EQX4</accession>
<dbReference type="PROSITE" id="PS50181">
    <property type="entry name" value="FBOX"/>
    <property type="match status" value="1"/>
</dbReference>
<name>A0A7J0EQX4_9ERIC</name>
<evidence type="ECO:0000259" key="1">
    <source>
        <dbReference type="PROSITE" id="PS50181"/>
    </source>
</evidence>
<dbReference type="SUPFAM" id="SSF81383">
    <property type="entry name" value="F-box domain"/>
    <property type="match status" value="1"/>
</dbReference>
<dbReference type="SMART" id="SM00256">
    <property type="entry name" value="FBOX"/>
    <property type="match status" value="1"/>
</dbReference>
<sequence>MASSSIPPSPPPGEAGEARNWAELPRDVTATILQKLGAIDILQSVQKVCMAWRSICKDPAIWRSIDMHNSGDLWDMDYDLVKMAKHAIDRSCGQLVNINVEYFGTDCLLQYIGER</sequence>
<comment type="caution">
    <text evidence="2">The sequence shown here is derived from an EMBL/GenBank/DDBJ whole genome shotgun (WGS) entry which is preliminary data.</text>
</comment>
<dbReference type="PANTHER" id="PTHR38926:SF2">
    <property type="entry name" value="F-BOX_LRR-REPEAT PROTEIN 21-RELATED"/>
    <property type="match status" value="1"/>
</dbReference>
<dbReference type="PANTHER" id="PTHR38926">
    <property type="entry name" value="F-BOX DOMAIN CONTAINING PROTEIN, EXPRESSED"/>
    <property type="match status" value="1"/>
</dbReference>
<dbReference type="OrthoDB" id="2095648at2759"/>
<dbReference type="EMBL" id="BJWL01000006">
    <property type="protein sequence ID" value="GFY88885.1"/>
    <property type="molecule type" value="Genomic_DNA"/>
</dbReference>
<feature type="domain" description="F-box" evidence="1">
    <location>
        <begin position="18"/>
        <end position="65"/>
    </location>
</feature>